<comment type="similarity">
    <text evidence="1">Belongs to the terpene synthase family.</text>
</comment>
<dbReference type="Pfam" id="PF08883">
    <property type="entry name" value="DOPA_dioxygen"/>
    <property type="match status" value="1"/>
</dbReference>
<dbReference type="PANTHER" id="PTHR36423">
    <property type="entry name" value="AFR070WP"/>
    <property type="match status" value="1"/>
</dbReference>
<evidence type="ECO:0000313" key="4">
    <source>
        <dbReference type="Proteomes" id="UP001302676"/>
    </source>
</evidence>
<dbReference type="AlphaFoldDB" id="A0AAN6V6C3"/>
<comment type="caution">
    <text evidence="3">The sequence shown here is derived from an EMBL/GenBank/DDBJ whole genome shotgun (WGS) entry which is preliminary data.</text>
</comment>
<protein>
    <submittedName>
        <fullName evidence="3">Isoprenoid synthase domain-containing protein</fullName>
    </submittedName>
</protein>
<dbReference type="InterPro" id="IPR008949">
    <property type="entry name" value="Isoprenoid_synthase_dom_sf"/>
</dbReference>
<dbReference type="GeneID" id="87816758"/>
<proteinExistence type="inferred from homology"/>
<evidence type="ECO:0000313" key="3">
    <source>
        <dbReference type="EMBL" id="KAK4145279.1"/>
    </source>
</evidence>
<reference evidence="3" key="2">
    <citation type="submission" date="2023-05" db="EMBL/GenBank/DDBJ databases">
        <authorList>
            <consortium name="Lawrence Berkeley National Laboratory"/>
            <person name="Steindorff A."/>
            <person name="Hensen N."/>
            <person name="Bonometti L."/>
            <person name="Westerberg I."/>
            <person name="Brannstrom I.O."/>
            <person name="Guillou S."/>
            <person name="Cros-Aarteil S."/>
            <person name="Calhoun S."/>
            <person name="Haridas S."/>
            <person name="Kuo A."/>
            <person name="Mondo S."/>
            <person name="Pangilinan J."/>
            <person name="Riley R."/>
            <person name="Labutti K."/>
            <person name="Andreopoulos B."/>
            <person name="Lipzen A."/>
            <person name="Chen C."/>
            <person name="Yanf M."/>
            <person name="Daum C."/>
            <person name="Ng V."/>
            <person name="Clum A."/>
            <person name="Ohm R."/>
            <person name="Martin F."/>
            <person name="Silar P."/>
            <person name="Natvig D."/>
            <person name="Lalanne C."/>
            <person name="Gautier V."/>
            <person name="Ament-Velasquez S.L."/>
            <person name="Kruys A."/>
            <person name="Hutchinson M.I."/>
            <person name="Powell A.J."/>
            <person name="Barry K."/>
            <person name="Miller A.N."/>
            <person name="Grigoriev I.V."/>
            <person name="Debuchy R."/>
            <person name="Gladieux P."/>
            <person name="Thoren M.H."/>
            <person name="Johannesson H."/>
        </authorList>
    </citation>
    <scope>NUCLEOTIDE SEQUENCE</scope>
    <source>
        <strain evidence="3">CBS 141.50</strain>
    </source>
</reference>
<dbReference type="SUPFAM" id="SSF48576">
    <property type="entry name" value="Terpenoid synthases"/>
    <property type="match status" value="1"/>
</dbReference>
<keyword evidence="4" id="KW-1185">Reference proteome</keyword>
<dbReference type="SFLD" id="SFLDG01020">
    <property type="entry name" value="Terpene_Cyclase_Like_2"/>
    <property type="match status" value="1"/>
</dbReference>
<dbReference type="Gene3D" id="3.30.70.1240">
    <property type="entry name" value="DOPA-like domains"/>
    <property type="match status" value="1"/>
</dbReference>
<dbReference type="SUPFAM" id="SSF143410">
    <property type="entry name" value="DOPA-like"/>
    <property type="match status" value="1"/>
</dbReference>
<feature type="region of interest" description="Disordered" evidence="2">
    <location>
        <begin position="363"/>
        <end position="384"/>
    </location>
</feature>
<dbReference type="SFLD" id="SFLDS00005">
    <property type="entry name" value="Isoprenoid_Synthase_Type_I"/>
    <property type="match status" value="1"/>
</dbReference>
<dbReference type="Proteomes" id="UP001302676">
    <property type="component" value="Unassembled WGS sequence"/>
</dbReference>
<dbReference type="PANTHER" id="PTHR36423:SF2">
    <property type="entry name" value="AFR070WP"/>
    <property type="match status" value="1"/>
</dbReference>
<dbReference type="Gene3D" id="1.10.600.10">
    <property type="entry name" value="Farnesyl Diphosphate Synthase"/>
    <property type="match status" value="1"/>
</dbReference>
<organism evidence="3 4">
    <name type="scientific">Dichotomopilus funicola</name>
    <dbReference type="NCBI Taxonomy" id="1934379"/>
    <lineage>
        <taxon>Eukaryota</taxon>
        <taxon>Fungi</taxon>
        <taxon>Dikarya</taxon>
        <taxon>Ascomycota</taxon>
        <taxon>Pezizomycotina</taxon>
        <taxon>Sordariomycetes</taxon>
        <taxon>Sordariomycetidae</taxon>
        <taxon>Sordariales</taxon>
        <taxon>Chaetomiaceae</taxon>
        <taxon>Dichotomopilus</taxon>
    </lineage>
</organism>
<dbReference type="GO" id="GO:0010333">
    <property type="term" value="F:terpene synthase activity"/>
    <property type="evidence" value="ECO:0007669"/>
    <property type="project" value="InterPro"/>
</dbReference>
<dbReference type="InterPro" id="IPR023389">
    <property type="entry name" value="DOPA-like_sf"/>
</dbReference>
<reference evidence="3" key="1">
    <citation type="journal article" date="2023" name="Mol. Phylogenet. Evol.">
        <title>Genome-scale phylogeny and comparative genomics of the fungal order Sordariales.</title>
        <authorList>
            <person name="Hensen N."/>
            <person name="Bonometti L."/>
            <person name="Westerberg I."/>
            <person name="Brannstrom I.O."/>
            <person name="Guillou S."/>
            <person name="Cros-Aarteil S."/>
            <person name="Calhoun S."/>
            <person name="Haridas S."/>
            <person name="Kuo A."/>
            <person name="Mondo S."/>
            <person name="Pangilinan J."/>
            <person name="Riley R."/>
            <person name="LaButti K."/>
            <person name="Andreopoulos B."/>
            <person name="Lipzen A."/>
            <person name="Chen C."/>
            <person name="Yan M."/>
            <person name="Daum C."/>
            <person name="Ng V."/>
            <person name="Clum A."/>
            <person name="Steindorff A."/>
            <person name="Ohm R.A."/>
            <person name="Martin F."/>
            <person name="Silar P."/>
            <person name="Natvig D.O."/>
            <person name="Lalanne C."/>
            <person name="Gautier V."/>
            <person name="Ament-Velasquez S.L."/>
            <person name="Kruys A."/>
            <person name="Hutchinson M.I."/>
            <person name="Powell A.J."/>
            <person name="Barry K."/>
            <person name="Miller A.N."/>
            <person name="Grigoriev I.V."/>
            <person name="Debuchy R."/>
            <person name="Gladieux P."/>
            <person name="Hiltunen Thoren M."/>
            <person name="Johannesson H."/>
        </authorList>
    </citation>
    <scope>NUCLEOTIDE SEQUENCE</scope>
    <source>
        <strain evidence="3">CBS 141.50</strain>
    </source>
</reference>
<name>A0AAN6V6C3_9PEZI</name>
<dbReference type="GO" id="GO:0008299">
    <property type="term" value="P:isoprenoid biosynthetic process"/>
    <property type="evidence" value="ECO:0007669"/>
    <property type="project" value="UniProtKB-ARBA"/>
</dbReference>
<dbReference type="InterPro" id="IPR034686">
    <property type="entry name" value="Terpene_cyclase-like_2"/>
</dbReference>
<dbReference type="Pfam" id="PF19086">
    <property type="entry name" value="Terpene_syn_C_2"/>
    <property type="match status" value="1"/>
</dbReference>
<dbReference type="EMBL" id="MU853570">
    <property type="protein sequence ID" value="KAK4145279.1"/>
    <property type="molecule type" value="Genomic_DNA"/>
</dbReference>
<dbReference type="RefSeq" id="XP_062638650.1">
    <property type="nucleotide sequence ID" value="XM_062780145.1"/>
</dbReference>
<gene>
    <name evidence="3" type="ORF">C8A04DRAFT_27039</name>
</gene>
<evidence type="ECO:0000256" key="2">
    <source>
        <dbReference type="SAM" id="MobiDB-lite"/>
    </source>
</evidence>
<dbReference type="InterPro" id="IPR014980">
    <property type="entry name" value="DOPA_dioxygen"/>
</dbReference>
<sequence length="545" mass="61164">MAVPSPQSPAPLSGQKFHIPNLWPAFAGWKHGVNPLHGRVKLAVDARLEGLFEDPRVVEKVKAVDIGLFAAGVLVDVPYDILETMAFYSIWLVLWDDYIDGEDADAGGGNGGETTDLAAEYCRRSVAFVKHSLQLDERKVSDEGLGGQQAVVPEAPTKVCESFADVGRRFVEVCDLAARREMFGHLKEYMEGCVVEHRWKSSGKIPNVEEYYAFRLKVTSVDVMLDLCRVTNGFVFPKEILDSEEVAIMHLTINKLFIAVNDIFSLKKELKVGEFGNLIPIKMRALNMDLATTLESVVQDMHNLVQDFDRSASTIRKQLMLGEQHGLAEQFDRVVGAYQSIPTSTLGFSIQSPRYGMLKDKLEDGYENAPPLPHEKAEDGKSFQNKQTGVLSKTYEKFPTPLDNSRRGGFDVHVYHYQDNAAQTEYARALWQRIRHEFPELRIYTFWDKPLGPHPIAMFEVNLLSPAQFGAFIPWLAIWRGPLSVLVHPNTTTADGGVDENGVKFDGESELRDHTQRAIWMGERVPLDVGRIWGAKVKAQTQTQT</sequence>
<evidence type="ECO:0000256" key="1">
    <source>
        <dbReference type="ARBA" id="ARBA00006333"/>
    </source>
</evidence>
<accession>A0AAN6V6C3</accession>